<evidence type="ECO:0000313" key="5">
    <source>
        <dbReference type="EMBL" id="ORY86275.1"/>
    </source>
</evidence>
<feature type="compositionally biased region" description="Basic and acidic residues" evidence="3">
    <location>
        <begin position="229"/>
        <end position="247"/>
    </location>
</feature>
<evidence type="ECO:0000259" key="4">
    <source>
        <dbReference type="PROSITE" id="PS50102"/>
    </source>
</evidence>
<dbReference type="PANTHER" id="PTHR23236">
    <property type="entry name" value="EUKARYOTIC TRANSLATION INITIATION FACTOR 4B/4H"/>
    <property type="match status" value="1"/>
</dbReference>
<proteinExistence type="predicted"/>
<evidence type="ECO:0000256" key="1">
    <source>
        <dbReference type="ARBA" id="ARBA00022884"/>
    </source>
</evidence>
<feature type="compositionally biased region" description="Gly residues" evidence="3">
    <location>
        <begin position="48"/>
        <end position="60"/>
    </location>
</feature>
<feature type="compositionally biased region" description="Gly residues" evidence="3">
    <location>
        <begin position="215"/>
        <end position="228"/>
    </location>
</feature>
<name>A0A1Y2FUA0_PROLT</name>
<feature type="compositionally biased region" description="Basic and acidic residues" evidence="3">
    <location>
        <begin position="260"/>
        <end position="299"/>
    </location>
</feature>
<dbReference type="AlphaFoldDB" id="A0A1Y2FUA0"/>
<dbReference type="STRING" id="56484.A0A1Y2FUA0"/>
<gene>
    <name evidence="5" type="ORF">BCR37DRAFT_211949</name>
</gene>
<keyword evidence="1 2" id="KW-0694">RNA-binding</keyword>
<dbReference type="InterPro" id="IPR035979">
    <property type="entry name" value="RBD_domain_sf"/>
</dbReference>
<dbReference type="InterPro" id="IPR000504">
    <property type="entry name" value="RRM_dom"/>
</dbReference>
<feature type="compositionally biased region" description="Basic and acidic residues" evidence="3">
    <location>
        <begin position="393"/>
        <end position="411"/>
    </location>
</feature>
<evidence type="ECO:0000256" key="2">
    <source>
        <dbReference type="PROSITE-ProRule" id="PRU00176"/>
    </source>
</evidence>
<feature type="region of interest" description="Disordered" evidence="3">
    <location>
        <begin position="177"/>
        <end position="436"/>
    </location>
</feature>
<dbReference type="RefSeq" id="XP_040727457.1">
    <property type="nucleotide sequence ID" value="XM_040866426.1"/>
</dbReference>
<dbReference type="Pfam" id="PF00076">
    <property type="entry name" value="RRM_1"/>
    <property type="match status" value="1"/>
</dbReference>
<feature type="region of interest" description="Disordered" evidence="3">
    <location>
        <begin position="36"/>
        <end position="107"/>
    </location>
</feature>
<keyword evidence="6" id="KW-1185">Reference proteome</keyword>
<evidence type="ECO:0000313" key="6">
    <source>
        <dbReference type="Proteomes" id="UP000193685"/>
    </source>
</evidence>
<dbReference type="OrthoDB" id="48651at2759"/>
<dbReference type="Proteomes" id="UP000193685">
    <property type="component" value="Unassembled WGS sequence"/>
</dbReference>
<sequence>MPPKKNKGVKLSLAEFNVDQSTGTNWADEEMDMPVVPGFASAQPGFASSGGGGDRWGSGPGGPPRRDYGAGRSGGGGDDFGAGPDRGYGVRDPIPMPDRPPFTSHIGNLTFDVTEGEITDFFSNQGAKVKSVRLVRDRETDRPRGFGYVEYEDQESLKQALSLSGASLAGRDVRVTVADAPKGGMAGERDLDWGSARSRGPLPSSDRDRQSSYGGRPGGGYEARGGGYEAREPREMREPREPERDLDWSSARSRGPLPPAEREERFGGAGGRERRGYEPREPREGGERREFSEQKRDSGPDLDWSSTRRGPVAGDGGASAPTERRKLSLAPRSASTAEGAATPATASSPVASTKASPFGAARAVDTSAAERKAEEKRQAMLQEREAAQLARQEAAKKEKEKKPVDILRRTEALSLADGKSPASPASTAAKEAENVDVKAEAELAAIVKKEEAAPVAEDGWTVNKKK</sequence>
<feature type="compositionally biased region" description="Low complexity" evidence="3">
    <location>
        <begin position="38"/>
        <end position="47"/>
    </location>
</feature>
<feature type="domain" description="RRM" evidence="4">
    <location>
        <begin position="102"/>
        <end position="180"/>
    </location>
</feature>
<dbReference type="GO" id="GO:0005730">
    <property type="term" value="C:nucleolus"/>
    <property type="evidence" value="ECO:0007669"/>
    <property type="project" value="TreeGrafter"/>
</dbReference>
<reference evidence="5 6" key="1">
    <citation type="submission" date="2016-07" db="EMBL/GenBank/DDBJ databases">
        <title>Pervasive Adenine N6-methylation of Active Genes in Fungi.</title>
        <authorList>
            <consortium name="DOE Joint Genome Institute"/>
            <person name="Mondo S.J."/>
            <person name="Dannebaum R.O."/>
            <person name="Kuo R.C."/>
            <person name="Labutti K."/>
            <person name="Haridas S."/>
            <person name="Kuo A."/>
            <person name="Salamov A."/>
            <person name="Ahrendt S.R."/>
            <person name="Lipzen A."/>
            <person name="Sullivan W."/>
            <person name="Andreopoulos W.B."/>
            <person name="Clum A."/>
            <person name="Lindquist E."/>
            <person name="Daum C."/>
            <person name="Ramamoorthy G.K."/>
            <person name="Gryganskyi A."/>
            <person name="Culley D."/>
            <person name="Magnuson J.K."/>
            <person name="James T.Y."/>
            <person name="O'Malley M.A."/>
            <person name="Stajich J.E."/>
            <person name="Spatafora J.W."/>
            <person name="Visel A."/>
            <person name="Grigoriev I.V."/>
        </authorList>
    </citation>
    <scope>NUCLEOTIDE SEQUENCE [LARGE SCALE GENOMIC DNA]</scope>
    <source>
        <strain evidence="5 6">12-1054</strain>
    </source>
</reference>
<feature type="compositionally biased region" description="Basic and acidic residues" evidence="3">
    <location>
        <begin position="368"/>
        <end position="386"/>
    </location>
</feature>
<feature type="compositionally biased region" description="Low complexity" evidence="3">
    <location>
        <begin position="419"/>
        <end position="429"/>
    </location>
</feature>
<dbReference type="PANTHER" id="PTHR23236:SF11">
    <property type="entry name" value="EUKARYOTIC TRANSLATION INITIATION FACTOR 4H"/>
    <property type="match status" value="1"/>
</dbReference>
<dbReference type="PROSITE" id="PS50102">
    <property type="entry name" value="RRM"/>
    <property type="match status" value="1"/>
</dbReference>
<organism evidence="5 6">
    <name type="scientific">Protomyces lactucae-debilis</name>
    <dbReference type="NCBI Taxonomy" id="2754530"/>
    <lineage>
        <taxon>Eukaryota</taxon>
        <taxon>Fungi</taxon>
        <taxon>Dikarya</taxon>
        <taxon>Ascomycota</taxon>
        <taxon>Taphrinomycotina</taxon>
        <taxon>Taphrinomycetes</taxon>
        <taxon>Taphrinales</taxon>
        <taxon>Protomycetaceae</taxon>
        <taxon>Protomyces</taxon>
    </lineage>
</organism>
<feature type="compositionally biased region" description="Low complexity" evidence="3">
    <location>
        <begin position="333"/>
        <end position="357"/>
    </location>
</feature>
<dbReference type="GO" id="GO:0003723">
    <property type="term" value="F:RNA binding"/>
    <property type="evidence" value="ECO:0007669"/>
    <property type="project" value="UniProtKB-UniRule"/>
</dbReference>
<protein>
    <recommendedName>
        <fullName evidence="4">RRM domain-containing protein</fullName>
    </recommendedName>
</protein>
<accession>A0A1Y2FUA0</accession>
<dbReference type="EMBL" id="MCFI01000003">
    <property type="protein sequence ID" value="ORY86275.1"/>
    <property type="molecule type" value="Genomic_DNA"/>
</dbReference>
<dbReference type="SMART" id="SM00360">
    <property type="entry name" value="RRM"/>
    <property type="match status" value="1"/>
</dbReference>
<dbReference type="SUPFAM" id="SSF54928">
    <property type="entry name" value="RNA-binding domain, RBD"/>
    <property type="match status" value="1"/>
</dbReference>
<dbReference type="Gene3D" id="3.30.70.330">
    <property type="match status" value="1"/>
</dbReference>
<dbReference type="OMA" id="WTTVPNK"/>
<dbReference type="GeneID" id="63783025"/>
<dbReference type="InterPro" id="IPR012677">
    <property type="entry name" value="Nucleotide-bd_a/b_plait_sf"/>
</dbReference>
<evidence type="ECO:0000256" key="3">
    <source>
        <dbReference type="SAM" id="MobiDB-lite"/>
    </source>
</evidence>
<comment type="caution">
    <text evidence="5">The sequence shown here is derived from an EMBL/GenBank/DDBJ whole genome shotgun (WGS) entry which is preliminary data.</text>
</comment>
<feature type="compositionally biased region" description="Gly residues" evidence="3">
    <location>
        <begin position="71"/>
        <end position="86"/>
    </location>
</feature>